<evidence type="ECO:0000256" key="1">
    <source>
        <dbReference type="SAM" id="Phobius"/>
    </source>
</evidence>
<feature type="transmembrane region" description="Helical" evidence="1">
    <location>
        <begin position="201"/>
        <end position="220"/>
    </location>
</feature>
<feature type="transmembrane region" description="Helical" evidence="1">
    <location>
        <begin position="7"/>
        <end position="29"/>
    </location>
</feature>
<reference evidence="2" key="1">
    <citation type="submission" date="2016-11" db="UniProtKB">
        <authorList>
            <consortium name="WormBaseParasite"/>
        </authorList>
    </citation>
    <scope>IDENTIFICATION</scope>
    <source>
        <strain evidence="2">pt0022</strain>
    </source>
</reference>
<keyword evidence="1" id="KW-1133">Transmembrane helix</keyword>
<sequence>MFKVENLLGNFGGVHGIGQICLLALSLALPQPHDIQKCNYCMDVRLLAENCFNNLSSCINNTSDSVLYCLTIHEISWTSQVNRLVRCLSHSDFSLTLQNAEKLLHEGSCSHRAMLNCDCSTCKPPSKFFRSHELEYQKDATAQAPSTSIKVAETSSMLMNLDYESVEQSEAAAEERKLTESVKSQMTGKFEMKTANIGHCGHYSLILFSILSYVILFHICY</sequence>
<proteinExistence type="predicted"/>
<protein>
    <submittedName>
        <fullName evidence="2">Uncharacterized protein</fullName>
    </submittedName>
</protein>
<accession>A0A1I8EHP4</accession>
<keyword evidence="1" id="KW-0812">Transmembrane</keyword>
<dbReference type="WBParaSite" id="maker-PairedContig_2065-snap-gene-0.2-mRNA-1">
    <property type="protein sequence ID" value="maker-PairedContig_2065-snap-gene-0.2-mRNA-1"/>
    <property type="gene ID" value="maker-PairedContig_2065-snap-gene-0.2"/>
</dbReference>
<evidence type="ECO:0000313" key="2">
    <source>
        <dbReference type="WBParaSite" id="maker-PairedContig_2065-snap-gene-0.2-mRNA-1"/>
    </source>
</evidence>
<name>A0A1I8EHP4_WUCBA</name>
<keyword evidence="1" id="KW-0472">Membrane</keyword>
<dbReference type="AlphaFoldDB" id="A0A1I8EHP4"/>
<organism evidence="2">
    <name type="scientific">Wuchereria bancrofti</name>
    <dbReference type="NCBI Taxonomy" id="6293"/>
    <lineage>
        <taxon>Eukaryota</taxon>
        <taxon>Metazoa</taxon>
        <taxon>Ecdysozoa</taxon>
        <taxon>Nematoda</taxon>
        <taxon>Chromadorea</taxon>
        <taxon>Rhabditida</taxon>
        <taxon>Spirurina</taxon>
        <taxon>Spiruromorpha</taxon>
        <taxon>Filarioidea</taxon>
        <taxon>Onchocercidae</taxon>
        <taxon>Wuchereria</taxon>
    </lineage>
</organism>